<feature type="transmembrane region" description="Helical" evidence="2">
    <location>
        <begin position="43"/>
        <end position="72"/>
    </location>
</feature>
<dbReference type="PANTHER" id="PTHR36305:SF1">
    <property type="entry name" value="PHOSPHATIDYLGLYCEROPHOSPHATASE A"/>
    <property type="match status" value="1"/>
</dbReference>
<organism evidence="4 5">
    <name type="scientific">Leeia speluncae</name>
    <dbReference type="NCBI Taxonomy" id="2884804"/>
    <lineage>
        <taxon>Bacteria</taxon>
        <taxon>Pseudomonadati</taxon>
        <taxon>Pseudomonadota</taxon>
        <taxon>Betaproteobacteria</taxon>
        <taxon>Neisseriales</taxon>
        <taxon>Leeiaceae</taxon>
        <taxon>Leeia</taxon>
    </lineage>
</organism>
<keyword evidence="1 2" id="KW-0812">Transmembrane</keyword>
<dbReference type="EC" id="3.1.3.27" evidence="1"/>
<comment type="pathway">
    <text evidence="1">Phospholipid metabolism; phosphatidylglycerol biosynthesis; phosphatidylglycerol from CDP-diacylglycerol: step 2/2.</text>
</comment>
<evidence type="ECO:0000313" key="4">
    <source>
        <dbReference type="EMBL" id="MCB6182472.1"/>
    </source>
</evidence>
<accession>A0ABS8D2T3</accession>
<proteinExistence type="predicted"/>
<dbReference type="InterPro" id="IPR026037">
    <property type="entry name" value="PgpA"/>
</dbReference>
<feature type="transmembrane region" description="Helical" evidence="2">
    <location>
        <begin position="7"/>
        <end position="31"/>
    </location>
</feature>
<keyword evidence="2" id="KW-1133">Transmembrane helix</keyword>
<comment type="function">
    <text evidence="1">Lipid phosphatase which dephosphorylates phosphatidylglycerophosphate (PGP) to phosphatidylglycerol (PG).</text>
</comment>
<comment type="caution">
    <text evidence="4">The sequence shown here is derived from an EMBL/GenBank/DDBJ whole genome shotgun (WGS) entry which is preliminary data.</text>
</comment>
<keyword evidence="1" id="KW-0595">Phospholipid degradation</keyword>
<feature type="transmembrane region" description="Helical" evidence="2">
    <location>
        <begin position="84"/>
        <end position="101"/>
    </location>
</feature>
<dbReference type="InterPro" id="IPR036681">
    <property type="entry name" value="PgpA-like_sf"/>
</dbReference>
<dbReference type="InterPro" id="IPR007686">
    <property type="entry name" value="YutG/PgpA"/>
</dbReference>
<keyword evidence="1" id="KW-0997">Cell inner membrane</keyword>
<keyword evidence="1" id="KW-0442">Lipid degradation</keyword>
<feature type="transmembrane region" description="Helical" evidence="2">
    <location>
        <begin position="144"/>
        <end position="162"/>
    </location>
</feature>
<protein>
    <recommendedName>
        <fullName evidence="1">Phosphatidylglycerophosphatase A</fullName>
        <ecNumber evidence="1">3.1.3.27</ecNumber>
    </recommendedName>
    <alternativeName>
        <fullName evidence="1">Phosphatidylglycerolphosphate phosphatase A</fullName>
    </alternativeName>
</protein>
<keyword evidence="1" id="KW-0378">Hydrolase</keyword>
<dbReference type="CDD" id="cd06971">
    <property type="entry name" value="PgpA"/>
    <property type="match status" value="1"/>
</dbReference>
<keyword evidence="1" id="KW-0460">Magnesium</keyword>
<feature type="domain" description="YutG/PgpA" evidence="3">
    <location>
        <begin position="19"/>
        <end position="158"/>
    </location>
</feature>
<comment type="catalytic activity">
    <reaction evidence="1">
        <text>a 1,2-diacyl-sn-glycero-3-phospho-(1'-sn-glycero-3'-phosphate) + H2O = a 1,2-diacyl-sn-glycero-3-phospho-(1'-sn-glycerol) + phosphate</text>
        <dbReference type="Rhea" id="RHEA:33751"/>
        <dbReference type="ChEBI" id="CHEBI:15377"/>
        <dbReference type="ChEBI" id="CHEBI:43474"/>
        <dbReference type="ChEBI" id="CHEBI:60110"/>
        <dbReference type="ChEBI" id="CHEBI:64716"/>
        <dbReference type="EC" id="3.1.3.27"/>
    </reaction>
</comment>
<evidence type="ECO:0000259" key="3">
    <source>
        <dbReference type="Pfam" id="PF04608"/>
    </source>
</evidence>
<comment type="cofactor">
    <cofactor evidence="1">
        <name>Mg(2+)</name>
        <dbReference type="ChEBI" id="CHEBI:18420"/>
    </cofactor>
</comment>
<reference evidence="4" key="1">
    <citation type="submission" date="2021-10" db="EMBL/GenBank/DDBJ databases">
        <title>The complete genome sequence of Leeia sp. TBRC 13508.</title>
        <authorList>
            <person name="Charoenyingcharoen P."/>
            <person name="Yukphan P."/>
        </authorList>
    </citation>
    <scope>NUCLEOTIDE SEQUENCE</scope>
    <source>
        <strain evidence="4">TBRC 13508</strain>
    </source>
</reference>
<evidence type="ECO:0000256" key="1">
    <source>
        <dbReference type="PIRNR" id="PIRNR006162"/>
    </source>
</evidence>
<sequence>MIKRKPTFAFLVENPAHFFALGFGSGLAPVAPGTFGSILSWPLYLLLAAFFSPIQIIILSVVFFVIGIYFCAVAGKALGVVDHGAIVWDEIVACLLFYALIPQTWQAQLGALILFRLFDIAKPWPISWFDRKWKNGFGVMWDDLLAAVMAWVVFLFVHALFIR</sequence>
<dbReference type="RefSeq" id="WP_227178218.1">
    <property type="nucleotide sequence ID" value="NZ_JAJBZT010000001.1"/>
</dbReference>
<dbReference type="PANTHER" id="PTHR36305">
    <property type="entry name" value="PHOSPHATIDYLGLYCEROPHOSPHATASE A"/>
    <property type="match status" value="1"/>
</dbReference>
<dbReference type="SUPFAM" id="SSF101307">
    <property type="entry name" value="YutG-like"/>
    <property type="match status" value="1"/>
</dbReference>
<evidence type="ECO:0000256" key="2">
    <source>
        <dbReference type="SAM" id="Phobius"/>
    </source>
</evidence>
<keyword evidence="1" id="KW-1003">Cell membrane</keyword>
<comment type="subcellular location">
    <subcellularLocation>
        <location evidence="1">Cell inner membrane</location>
        <topology evidence="1">Multi-pass membrane protein</topology>
    </subcellularLocation>
</comment>
<dbReference type="PIRSF" id="PIRSF006162">
    <property type="entry name" value="PgpA"/>
    <property type="match status" value="1"/>
</dbReference>
<keyword evidence="1" id="KW-0443">Lipid metabolism</keyword>
<dbReference type="Pfam" id="PF04608">
    <property type="entry name" value="PgpA"/>
    <property type="match status" value="1"/>
</dbReference>
<name>A0ABS8D2T3_9NEIS</name>
<keyword evidence="1 2" id="KW-0472">Membrane</keyword>
<dbReference type="Proteomes" id="UP001165395">
    <property type="component" value="Unassembled WGS sequence"/>
</dbReference>
<keyword evidence="1" id="KW-1208">Phospholipid metabolism</keyword>
<evidence type="ECO:0000313" key="5">
    <source>
        <dbReference type="Proteomes" id="UP001165395"/>
    </source>
</evidence>
<dbReference type="EMBL" id="JAJBZT010000001">
    <property type="protein sequence ID" value="MCB6182472.1"/>
    <property type="molecule type" value="Genomic_DNA"/>
</dbReference>
<keyword evidence="1" id="KW-0479">Metal-binding</keyword>
<keyword evidence="5" id="KW-1185">Reference proteome</keyword>
<gene>
    <name evidence="4" type="ORF">LIN78_02775</name>
</gene>